<evidence type="ECO:0000313" key="3">
    <source>
        <dbReference type="Proteomes" id="UP001189429"/>
    </source>
</evidence>
<keyword evidence="3" id="KW-1185">Reference proteome</keyword>
<accession>A0ABN9SYG8</accession>
<feature type="region of interest" description="Disordered" evidence="1">
    <location>
        <begin position="57"/>
        <end position="92"/>
    </location>
</feature>
<protein>
    <submittedName>
        <fullName evidence="2">Uncharacterized protein</fullName>
    </submittedName>
</protein>
<dbReference type="Proteomes" id="UP001189429">
    <property type="component" value="Unassembled WGS sequence"/>
</dbReference>
<comment type="caution">
    <text evidence="2">The sequence shown here is derived from an EMBL/GenBank/DDBJ whole genome shotgun (WGS) entry which is preliminary data.</text>
</comment>
<evidence type="ECO:0000256" key="1">
    <source>
        <dbReference type="SAM" id="MobiDB-lite"/>
    </source>
</evidence>
<reference evidence="2" key="1">
    <citation type="submission" date="2023-10" db="EMBL/GenBank/DDBJ databases">
        <authorList>
            <person name="Chen Y."/>
            <person name="Shah S."/>
            <person name="Dougan E. K."/>
            <person name="Thang M."/>
            <person name="Chan C."/>
        </authorList>
    </citation>
    <scope>NUCLEOTIDE SEQUENCE [LARGE SCALE GENOMIC DNA]</scope>
</reference>
<gene>
    <name evidence="2" type="ORF">PCOR1329_LOCUS33784</name>
</gene>
<sequence length="92" mass="9644">MIGSAMLSRLASWPGGAGPRAPPVGGSATRADIALFSKSFGPDVHTRGRKSVSIMEGHTDMRLRDLHDSPNDQTKLTKLTNGGRKLSIGSSA</sequence>
<organism evidence="2 3">
    <name type="scientific">Prorocentrum cordatum</name>
    <dbReference type="NCBI Taxonomy" id="2364126"/>
    <lineage>
        <taxon>Eukaryota</taxon>
        <taxon>Sar</taxon>
        <taxon>Alveolata</taxon>
        <taxon>Dinophyceae</taxon>
        <taxon>Prorocentrales</taxon>
        <taxon>Prorocentraceae</taxon>
        <taxon>Prorocentrum</taxon>
    </lineage>
</organism>
<feature type="compositionally biased region" description="Basic and acidic residues" evidence="1">
    <location>
        <begin position="57"/>
        <end position="70"/>
    </location>
</feature>
<feature type="compositionally biased region" description="Polar residues" evidence="1">
    <location>
        <begin position="71"/>
        <end position="80"/>
    </location>
</feature>
<feature type="non-terminal residue" evidence="2">
    <location>
        <position position="92"/>
    </location>
</feature>
<dbReference type="EMBL" id="CAUYUJ010014169">
    <property type="protein sequence ID" value="CAK0837662.1"/>
    <property type="molecule type" value="Genomic_DNA"/>
</dbReference>
<evidence type="ECO:0000313" key="2">
    <source>
        <dbReference type="EMBL" id="CAK0837662.1"/>
    </source>
</evidence>
<proteinExistence type="predicted"/>
<name>A0ABN9SYG8_9DINO</name>